<dbReference type="RefSeq" id="WP_188040769.1">
    <property type="nucleotide sequence ID" value="NZ_JACVHF010000012.1"/>
</dbReference>
<evidence type="ECO:0000256" key="1">
    <source>
        <dbReference type="ARBA" id="ARBA00022500"/>
    </source>
</evidence>
<dbReference type="CDD" id="cd17906">
    <property type="entry name" value="CheX"/>
    <property type="match status" value="1"/>
</dbReference>
<sequence length="151" mass="15672">MIREHLQVFAKASSDVLASLGVQAVHQAPLALPDSFFSRYDLAIIVGLARDLRGSVVYSMATETALALAGQMMGGMSLPGLDEMVKSAVCELGNMCAGSSVCNLPGLTADITPPTLITGSKLAIMAGSDNVLMTEIATSVGMVEVRLGLEE</sequence>
<dbReference type="PANTHER" id="PTHR39452">
    <property type="entry name" value="CHEY-P PHOSPHATASE CHEX"/>
    <property type="match status" value="1"/>
</dbReference>
<dbReference type="InterPro" id="IPR038756">
    <property type="entry name" value="CheX-like"/>
</dbReference>
<dbReference type="InterPro" id="IPR028051">
    <property type="entry name" value="CheX-like_dom"/>
</dbReference>
<dbReference type="Proteomes" id="UP000617402">
    <property type="component" value="Unassembled WGS sequence"/>
</dbReference>
<feature type="domain" description="Chemotaxis phosphatase CheX-like" evidence="2">
    <location>
        <begin position="44"/>
        <end position="126"/>
    </location>
</feature>
<dbReference type="PANTHER" id="PTHR39452:SF1">
    <property type="entry name" value="CHEY-P PHOSPHATASE CHEX"/>
    <property type="match status" value="1"/>
</dbReference>
<protein>
    <submittedName>
        <fullName evidence="3">Chemotaxis protein CheX</fullName>
    </submittedName>
</protein>
<evidence type="ECO:0000259" key="2">
    <source>
        <dbReference type="Pfam" id="PF13690"/>
    </source>
</evidence>
<dbReference type="EMBL" id="JACVHF010000012">
    <property type="protein sequence ID" value="MBC9785307.1"/>
    <property type="molecule type" value="Genomic_DNA"/>
</dbReference>
<evidence type="ECO:0000313" key="3">
    <source>
        <dbReference type="EMBL" id="MBC9785307.1"/>
    </source>
</evidence>
<keyword evidence="4" id="KW-1185">Reference proteome</keyword>
<keyword evidence="1" id="KW-0145">Chemotaxis</keyword>
<dbReference type="Gene3D" id="3.40.1550.10">
    <property type="entry name" value="CheC-like"/>
    <property type="match status" value="1"/>
</dbReference>
<gene>
    <name evidence="3" type="ORF">H1S01_12385</name>
</gene>
<dbReference type="SUPFAM" id="SSF103039">
    <property type="entry name" value="CheC-like"/>
    <property type="match status" value="1"/>
</dbReference>
<accession>A0ABR7T501</accession>
<dbReference type="Pfam" id="PF13690">
    <property type="entry name" value="CheX"/>
    <property type="match status" value="1"/>
</dbReference>
<organism evidence="3 4">
    <name type="scientific">Heliobacterium chlorum</name>
    <dbReference type="NCBI Taxonomy" id="2698"/>
    <lineage>
        <taxon>Bacteria</taxon>
        <taxon>Bacillati</taxon>
        <taxon>Bacillota</taxon>
        <taxon>Clostridia</taxon>
        <taxon>Eubacteriales</taxon>
        <taxon>Heliobacteriaceae</taxon>
        <taxon>Heliobacterium</taxon>
    </lineage>
</organism>
<reference evidence="3 4" key="1">
    <citation type="submission" date="2020-07" db="EMBL/GenBank/DDBJ databases">
        <title>Draft whole-genome sequence of Heliobacterium chlorum DSM 3682, type strain.</title>
        <authorList>
            <person name="Kyndt J.A."/>
            <person name="Meyer T.E."/>
            <person name="Imhoff J.F."/>
        </authorList>
    </citation>
    <scope>NUCLEOTIDE SEQUENCE [LARGE SCALE GENOMIC DNA]</scope>
    <source>
        <strain evidence="3 4">DSM 3682</strain>
    </source>
</reference>
<dbReference type="InterPro" id="IPR028976">
    <property type="entry name" value="CheC-like_sf"/>
</dbReference>
<name>A0ABR7T501_HELCL</name>
<proteinExistence type="predicted"/>
<evidence type="ECO:0000313" key="4">
    <source>
        <dbReference type="Proteomes" id="UP000617402"/>
    </source>
</evidence>
<comment type="caution">
    <text evidence="3">The sequence shown here is derived from an EMBL/GenBank/DDBJ whole genome shotgun (WGS) entry which is preliminary data.</text>
</comment>